<keyword evidence="1" id="KW-1133">Transmembrane helix</keyword>
<gene>
    <name evidence="2" type="primary">yibP</name>
    <name evidence="2" type="ORF">SLY_0645</name>
</gene>
<reference evidence="2 3" key="1">
    <citation type="journal article" date="2013" name="BMC Genomics">
        <title>Comparison of the complete genome sequence of two closely related isolates of 'Candidatus Phytoplasma australiense' reveals genome plasticity.</title>
        <authorList>
            <person name="Andersen M.T."/>
            <person name="Liefting L.W."/>
            <person name="Havukkala I."/>
            <person name="Beever R.E."/>
        </authorList>
    </citation>
    <scope>NUCLEOTIDE SEQUENCE [LARGE SCALE GENOMIC DNA]</scope>
    <source>
        <strain evidence="2 3">NZSb11</strain>
    </source>
</reference>
<dbReference type="AlphaFoldDB" id="R4RPZ6"/>
<dbReference type="HOGENOM" id="CLU_2636555_0_0_14"/>
<protein>
    <submittedName>
        <fullName evidence="2">Uncharacterized protein</fullName>
    </submittedName>
</protein>
<keyword evidence="1" id="KW-0472">Membrane</keyword>
<evidence type="ECO:0000256" key="1">
    <source>
        <dbReference type="SAM" id="Phobius"/>
    </source>
</evidence>
<keyword evidence="1" id="KW-0812">Transmembrane</keyword>
<proteinExistence type="predicted"/>
<feature type="transmembrane region" description="Helical" evidence="1">
    <location>
        <begin position="12"/>
        <end position="29"/>
    </location>
</feature>
<dbReference type="KEGG" id="nzs:SLY_0645"/>
<dbReference type="Proteomes" id="UP000013941">
    <property type="component" value="Chromosome"/>
</dbReference>
<evidence type="ECO:0000313" key="2">
    <source>
        <dbReference type="EMBL" id="AGL90561.1"/>
    </source>
</evidence>
<name>R4RPZ6_PHYAS</name>
<evidence type="ECO:0000313" key="3">
    <source>
        <dbReference type="Proteomes" id="UP000013941"/>
    </source>
</evidence>
<dbReference type="EMBL" id="CP002548">
    <property type="protein sequence ID" value="AGL90561.1"/>
    <property type="molecule type" value="Genomic_DNA"/>
</dbReference>
<sequence>MKQQNFFKKHLVTIIIISLIGSAIIIGINQNRHNKNTPPKPPHLIQKQNQLNLKQTSKLNVIQKKHPNRKLKPLFLV</sequence>
<organism evidence="2 3">
    <name type="scientific">Strawberry lethal yellows phytoplasma (CPA) str. NZSb11</name>
    <dbReference type="NCBI Taxonomy" id="980422"/>
    <lineage>
        <taxon>Bacteria</taxon>
        <taxon>Bacillati</taxon>
        <taxon>Mycoplasmatota</taxon>
        <taxon>Mollicutes</taxon>
        <taxon>Acholeplasmatales</taxon>
        <taxon>Acholeplasmataceae</taxon>
        <taxon>Candidatus Phytoplasma</taxon>
        <taxon>16SrXII (Stolbur group)</taxon>
    </lineage>
</organism>
<dbReference type="PATRIC" id="fig|980422.3.peg.592"/>
<keyword evidence="3" id="KW-1185">Reference proteome</keyword>
<accession>R4RPZ6</accession>